<dbReference type="Gene3D" id="1.20.1630.10">
    <property type="entry name" value="Formate dehydrogenase/DMSO reductase domain"/>
    <property type="match status" value="1"/>
</dbReference>
<feature type="transmembrane region" description="Helical" evidence="8">
    <location>
        <begin position="170"/>
        <end position="189"/>
    </location>
</feature>
<gene>
    <name evidence="9" type="ORF">BECKTC1821D_GA0114238_100823</name>
</gene>
<evidence type="ECO:0000256" key="5">
    <source>
        <dbReference type="ARBA" id="ARBA00022989"/>
    </source>
</evidence>
<comment type="subcellular location">
    <subcellularLocation>
        <location evidence="1">Cell membrane</location>
        <topology evidence="1">Multi-pass membrane protein</topology>
    </subcellularLocation>
</comment>
<feature type="transmembrane region" description="Helical" evidence="8">
    <location>
        <begin position="209"/>
        <end position="230"/>
    </location>
</feature>
<sequence length="429" mass="48640">MWPLVEIPPDWVLPNAAVVNWVFPNNTHIHWTLMVVIYPYITGLVAGAFVVSSLYHVFHVENFKGISNFALIATLCFGCFAATPLLFHLGQPQRAFEIYSTPHLTSAMSIFGYVYGSYMLLLMVEVWLTYRKYFIERAVRTTGIPRMFWTTLTLGITEYTPESTRVDHHATIFLAAVGIPLAFLLHGYVGFVFGSVKANVWWATPLQPLIFLLSAIASGIAMLLLLYTFIRWRARKPYDFGMIRWLMVFLWLAFILDITIELLEVIYVRYEHGHHWSLIEPLLSGPLFYTYIIGQMLICAGIPLLIGGYIVMTRVSGKPLLYLANISCLLVVLQVLLMRFNIVIGGQMISGSERGLSPFHFEFFAKEGVLTAMILLSMPFILYFIISRFIPIFDDMPLARHVPGNSPGIVKPRTENGTAPSSSPWRHSS</sequence>
<proteinExistence type="inferred from homology"/>
<reference evidence="9" key="1">
    <citation type="submission" date="2019-02" db="EMBL/GenBank/DDBJ databases">
        <authorList>
            <person name="Gruber-Vodicka R. H."/>
            <person name="Seah K. B. B."/>
        </authorList>
    </citation>
    <scope>NUCLEOTIDE SEQUENCE</scope>
    <source>
        <strain evidence="9">BECK_BZ123</strain>
    </source>
</reference>
<evidence type="ECO:0000313" key="9">
    <source>
        <dbReference type="EMBL" id="VFK40006.1"/>
    </source>
</evidence>
<dbReference type="AlphaFoldDB" id="A0A450YEN7"/>
<keyword evidence="4 8" id="KW-0812">Transmembrane</keyword>
<dbReference type="InterPro" id="IPR005614">
    <property type="entry name" value="NrfD-like"/>
</dbReference>
<keyword evidence="6 8" id="KW-0472">Membrane</keyword>
<feature type="transmembrane region" description="Helical" evidence="8">
    <location>
        <begin position="69"/>
        <end position="90"/>
    </location>
</feature>
<evidence type="ECO:0000256" key="8">
    <source>
        <dbReference type="SAM" id="Phobius"/>
    </source>
</evidence>
<feature type="compositionally biased region" description="Polar residues" evidence="7">
    <location>
        <begin position="415"/>
        <end position="429"/>
    </location>
</feature>
<feature type="transmembrane region" description="Helical" evidence="8">
    <location>
        <begin position="369"/>
        <end position="390"/>
    </location>
</feature>
<evidence type="ECO:0000256" key="4">
    <source>
        <dbReference type="ARBA" id="ARBA00022692"/>
    </source>
</evidence>
<dbReference type="PANTHER" id="PTHR34856:SF2">
    <property type="entry name" value="PROTEIN NRFD"/>
    <property type="match status" value="1"/>
</dbReference>
<organism evidence="9">
    <name type="scientific">Candidatus Kentrum sp. TC</name>
    <dbReference type="NCBI Taxonomy" id="2126339"/>
    <lineage>
        <taxon>Bacteria</taxon>
        <taxon>Pseudomonadati</taxon>
        <taxon>Pseudomonadota</taxon>
        <taxon>Gammaproteobacteria</taxon>
        <taxon>Candidatus Kentrum</taxon>
    </lineage>
</organism>
<dbReference type="PANTHER" id="PTHR34856">
    <property type="entry name" value="PROTEIN NRFD"/>
    <property type="match status" value="1"/>
</dbReference>
<feature type="transmembrane region" description="Helical" evidence="8">
    <location>
        <begin position="323"/>
        <end position="349"/>
    </location>
</feature>
<accession>A0A450YEN7</accession>
<keyword evidence="3" id="KW-1003">Cell membrane</keyword>
<evidence type="ECO:0000256" key="7">
    <source>
        <dbReference type="SAM" id="MobiDB-lite"/>
    </source>
</evidence>
<feature type="transmembrane region" description="Helical" evidence="8">
    <location>
        <begin position="110"/>
        <end position="130"/>
    </location>
</feature>
<feature type="transmembrane region" description="Helical" evidence="8">
    <location>
        <begin position="288"/>
        <end position="311"/>
    </location>
</feature>
<feature type="transmembrane region" description="Helical" evidence="8">
    <location>
        <begin position="242"/>
        <end position="268"/>
    </location>
</feature>
<evidence type="ECO:0000256" key="6">
    <source>
        <dbReference type="ARBA" id="ARBA00023136"/>
    </source>
</evidence>
<evidence type="ECO:0000256" key="2">
    <source>
        <dbReference type="ARBA" id="ARBA00008929"/>
    </source>
</evidence>
<keyword evidence="5 8" id="KW-1133">Transmembrane helix</keyword>
<dbReference type="GO" id="GO:0005886">
    <property type="term" value="C:plasma membrane"/>
    <property type="evidence" value="ECO:0007669"/>
    <property type="project" value="UniProtKB-SubCell"/>
</dbReference>
<comment type="similarity">
    <text evidence="2">Belongs to the NrfD family.</text>
</comment>
<feature type="transmembrane region" description="Helical" evidence="8">
    <location>
        <begin position="29"/>
        <end position="57"/>
    </location>
</feature>
<protein>
    <submittedName>
        <fullName evidence="9">Ni/Fe-hydrogenase 2 integral membrane subunit HybB</fullName>
    </submittedName>
</protein>
<name>A0A450YEN7_9GAMM</name>
<evidence type="ECO:0000256" key="1">
    <source>
        <dbReference type="ARBA" id="ARBA00004651"/>
    </source>
</evidence>
<dbReference type="EMBL" id="CAADFS010000008">
    <property type="protein sequence ID" value="VFK40006.1"/>
    <property type="molecule type" value="Genomic_DNA"/>
</dbReference>
<dbReference type="InterPro" id="IPR052049">
    <property type="entry name" value="Electron_transfer_protein"/>
</dbReference>
<feature type="region of interest" description="Disordered" evidence="7">
    <location>
        <begin position="407"/>
        <end position="429"/>
    </location>
</feature>
<dbReference type="Pfam" id="PF03916">
    <property type="entry name" value="NrfD"/>
    <property type="match status" value="1"/>
</dbReference>
<evidence type="ECO:0000256" key="3">
    <source>
        <dbReference type="ARBA" id="ARBA00022475"/>
    </source>
</evidence>